<name>A0A9X3SN29_9ACTN</name>
<evidence type="ECO:0000313" key="2">
    <source>
        <dbReference type="EMBL" id="MDA0564761.1"/>
    </source>
</evidence>
<proteinExistence type="predicted"/>
<dbReference type="Proteomes" id="UP001140076">
    <property type="component" value="Unassembled WGS sequence"/>
</dbReference>
<dbReference type="RefSeq" id="WP_270072041.1">
    <property type="nucleotide sequence ID" value="NZ_JAJAQC010000015.1"/>
</dbReference>
<organism evidence="2 3">
    <name type="scientific">Streptomonospora mangrovi</name>
    <dbReference type="NCBI Taxonomy" id="2883123"/>
    <lineage>
        <taxon>Bacteria</taxon>
        <taxon>Bacillati</taxon>
        <taxon>Actinomycetota</taxon>
        <taxon>Actinomycetes</taxon>
        <taxon>Streptosporangiales</taxon>
        <taxon>Nocardiopsidaceae</taxon>
        <taxon>Streptomonospora</taxon>
    </lineage>
</organism>
<sequence length="65" mass="6968">MWSLRARSGFVSRLPHAFDARRGDTGDTRPGRGPLAPHAADAESGGEARPAHAAQHPTRTAPAWR</sequence>
<dbReference type="EMBL" id="JAJAQC010000015">
    <property type="protein sequence ID" value="MDA0564761.1"/>
    <property type="molecule type" value="Genomic_DNA"/>
</dbReference>
<feature type="compositionally biased region" description="Basic and acidic residues" evidence="1">
    <location>
        <begin position="16"/>
        <end position="30"/>
    </location>
</feature>
<accession>A0A9X3SN29</accession>
<evidence type="ECO:0000313" key="3">
    <source>
        <dbReference type="Proteomes" id="UP001140076"/>
    </source>
</evidence>
<reference evidence="2" key="1">
    <citation type="submission" date="2021-10" db="EMBL/GenBank/DDBJ databases">
        <title>Streptomonospora sp. nov., isolated from mangrove soil.</title>
        <authorList>
            <person name="Chen X."/>
            <person name="Ge X."/>
            <person name="Liu W."/>
        </authorList>
    </citation>
    <scope>NUCLEOTIDE SEQUENCE</scope>
    <source>
        <strain evidence="2">S1-112</strain>
    </source>
</reference>
<gene>
    <name evidence="2" type="ORF">LG943_10555</name>
</gene>
<keyword evidence="3" id="KW-1185">Reference proteome</keyword>
<evidence type="ECO:0000256" key="1">
    <source>
        <dbReference type="SAM" id="MobiDB-lite"/>
    </source>
</evidence>
<feature type="region of interest" description="Disordered" evidence="1">
    <location>
        <begin position="13"/>
        <end position="65"/>
    </location>
</feature>
<dbReference type="AlphaFoldDB" id="A0A9X3SN29"/>
<comment type="caution">
    <text evidence="2">The sequence shown here is derived from an EMBL/GenBank/DDBJ whole genome shotgun (WGS) entry which is preliminary data.</text>
</comment>
<protein>
    <submittedName>
        <fullName evidence="2">Uncharacterized protein</fullName>
    </submittedName>
</protein>